<dbReference type="InterPro" id="IPR002509">
    <property type="entry name" value="NODB_dom"/>
</dbReference>
<dbReference type="RefSeq" id="WP_084526172.1">
    <property type="nucleotide sequence ID" value="NZ_FQWD01000001.1"/>
</dbReference>
<dbReference type="InterPro" id="IPR051398">
    <property type="entry name" value="Polysacch_Deacetylase"/>
</dbReference>
<dbReference type="Pfam" id="PF01522">
    <property type="entry name" value="Polysacc_deac_1"/>
    <property type="match status" value="1"/>
</dbReference>
<dbReference type="AlphaFoldDB" id="A0A1M5FDH0"/>
<dbReference type="GO" id="GO:0005576">
    <property type="term" value="C:extracellular region"/>
    <property type="evidence" value="ECO:0007669"/>
    <property type="project" value="UniProtKB-SubCell"/>
</dbReference>
<feature type="domain" description="NodB homology" evidence="3">
    <location>
        <begin position="89"/>
        <end position="291"/>
    </location>
</feature>
<dbReference type="GO" id="GO:0005975">
    <property type="term" value="P:carbohydrate metabolic process"/>
    <property type="evidence" value="ECO:0007669"/>
    <property type="project" value="InterPro"/>
</dbReference>
<evidence type="ECO:0000259" key="3">
    <source>
        <dbReference type="PROSITE" id="PS51677"/>
    </source>
</evidence>
<dbReference type="Gene3D" id="3.20.20.370">
    <property type="entry name" value="Glycoside hydrolase/deacetylase"/>
    <property type="match status" value="1"/>
</dbReference>
<evidence type="ECO:0000256" key="2">
    <source>
        <dbReference type="ARBA" id="ARBA00022729"/>
    </source>
</evidence>
<organism evidence="4 5">
    <name type="scientific">Marisediminitalea aggregata</name>
    <dbReference type="NCBI Taxonomy" id="634436"/>
    <lineage>
        <taxon>Bacteria</taxon>
        <taxon>Pseudomonadati</taxon>
        <taxon>Pseudomonadota</taxon>
        <taxon>Gammaproteobacteria</taxon>
        <taxon>Alteromonadales</taxon>
        <taxon>Alteromonadaceae</taxon>
        <taxon>Marisediminitalea</taxon>
    </lineage>
</organism>
<dbReference type="InterPro" id="IPR011330">
    <property type="entry name" value="Glyco_hydro/deAcase_b/a-brl"/>
</dbReference>
<dbReference type="STRING" id="634436.SAMN05216361_0796"/>
<sequence>MQSIMRALVISMLIWGFTAALNVAPAKEMKNVGAVILLYHHVAENTPRSTSVTPDEFAEHLAFIKANYVVFPLKDIVEAAKHNTPLPDNALAITFDDGYNNIYENAHPLLKEYGFPYTVFINPSVIGVQSNQLSWDTVKAMHNEGVTFANHTLDHLHMLEKRDGESEKQWLNRVWQNVTDAEAQISAQVGESLKYLAYPFGEYNEVLANKLQEQGYIGFGQHSGAVGPFSNLAAIPRFPAAGPYAKLSTLKTKMASFAMPVVNMSLSNPELSSPSLSAPITVTLDATVANQLRINQVTCYYQGDTLPVEVNGSQFSVDLNKALPVGRSRVNCTAPSKTMAGRYFWYSIPFFRADKNGKYPD</sequence>
<comment type="subcellular location">
    <subcellularLocation>
        <location evidence="1">Secreted</location>
    </subcellularLocation>
</comment>
<keyword evidence="5" id="KW-1185">Reference proteome</keyword>
<proteinExistence type="predicted"/>
<dbReference type="SUPFAM" id="SSF88713">
    <property type="entry name" value="Glycoside hydrolase/deacetylase"/>
    <property type="match status" value="1"/>
</dbReference>
<evidence type="ECO:0000313" key="5">
    <source>
        <dbReference type="Proteomes" id="UP000184520"/>
    </source>
</evidence>
<evidence type="ECO:0000256" key="1">
    <source>
        <dbReference type="ARBA" id="ARBA00004613"/>
    </source>
</evidence>
<keyword evidence="2" id="KW-0732">Signal</keyword>
<dbReference type="PANTHER" id="PTHR34216">
    <property type="match status" value="1"/>
</dbReference>
<dbReference type="PROSITE" id="PS51677">
    <property type="entry name" value="NODB"/>
    <property type="match status" value="1"/>
</dbReference>
<dbReference type="OrthoDB" id="9814639at2"/>
<reference evidence="5" key="1">
    <citation type="submission" date="2016-11" db="EMBL/GenBank/DDBJ databases">
        <authorList>
            <person name="Varghese N."/>
            <person name="Submissions S."/>
        </authorList>
    </citation>
    <scope>NUCLEOTIDE SEQUENCE [LARGE SCALE GENOMIC DNA]</scope>
    <source>
        <strain evidence="5">CGMCC 1.8995</strain>
    </source>
</reference>
<dbReference type="CDD" id="cd10973">
    <property type="entry name" value="CE4_DAC_u4_5s"/>
    <property type="match status" value="1"/>
</dbReference>
<dbReference type="EMBL" id="FQWD01000001">
    <property type="protein sequence ID" value="SHF89585.1"/>
    <property type="molecule type" value="Genomic_DNA"/>
</dbReference>
<dbReference type="Proteomes" id="UP000184520">
    <property type="component" value="Unassembled WGS sequence"/>
</dbReference>
<gene>
    <name evidence="4" type="ORF">SAMN05216361_0796</name>
</gene>
<dbReference type="GO" id="GO:0016810">
    <property type="term" value="F:hydrolase activity, acting on carbon-nitrogen (but not peptide) bonds"/>
    <property type="evidence" value="ECO:0007669"/>
    <property type="project" value="InterPro"/>
</dbReference>
<evidence type="ECO:0000313" key="4">
    <source>
        <dbReference type="EMBL" id="SHF89585.1"/>
    </source>
</evidence>
<name>A0A1M5FDH0_9ALTE</name>
<protein>
    <submittedName>
        <fullName evidence="4">Peptidoglycan/xylan/chitin deacetylase, PgdA/CDA1 family</fullName>
    </submittedName>
</protein>
<dbReference type="PANTHER" id="PTHR34216:SF3">
    <property type="entry name" value="POLY-BETA-1,6-N-ACETYL-D-GLUCOSAMINE N-DEACETYLASE"/>
    <property type="match status" value="1"/>
</dbReference>
<accession>A0A1M5FDH0</accession>